<proteinExistence type="predicted"/>
<evidence type="ECO:0000259" key="1">
    <source>
        <dbReference type="SMART" id="SM00507"/>
    </source>
</evidence>
<dbReference type="SMART" id="SM00507">
    <property type="entry name" value="HNHc"/>
    <property type="match status" value="1"/>
</dbReference>
<dbReference type="PANTHER" id="PTHR33877">
    <property type="entry name" value="SLL1193 PROTEIN"/>
    <property type="match status" value="1"/>
</dbReference>
<evidence type="ECO:0000313" key="2">
    <source>
        <dbReference type="EMBL" id="PIQ68176.1"/>
    </source>
</evidence>
<dbReference type="Proteomes" id="UP000229342">
    <property type="component" value="Unassembled WGS sequence"/>
</dbReference>
<dbReference type="PANTHER" id="PTHR33877:SF2">
    <property type="entry name" value="OS07G0170200 PROTEIN"/>
    <property type="match status" value="1"/>
</dbReference>
<dbReference type="AlphaFoldDB" id="A0A2H0KAA8"/>
<dbReference type="GO" id="GO:0004519">
    <property type="term" value="F:endonuclease activity"/>
    <property type="evidence" value="ECO:0007669"/>
    <property type="project" value="UniProtKB-KW"/>
</dbReference>
<keyword evidence="2" id="KW-0540">Nuclease</keyword>
<dbReference type="Gene3D" id="1.10.30.50">
    <property type="match status" value="1"/>
</dbReference>
<organism evidence="2 3">
    <name type="scientific">Candidatus Taylorbacteria bacterium CG11_big_fil_rev_8_21_14_0_20_46_11</name>
    <dbReference type="NCBI Taxonomy" id="1975025"/>
    <lineage>
        <taxon>Bacteria</taxon>
        <taxon>Candidatus Tayloriibacteriota</taxon>
    </lineage>
</organism>
<gene>
    <name evidence="2" type="ORF">COV91_05520</name>
</gene>
<feature type="domain" description="HNH nuclease" evidence="1">
    <location>
        <begin position="22"/>
        <end position="75"/>
    </location>
</feature>
<reference evidence="2 3" key="1">
    <citation type="submission" date="2017-09" db="EMBL/GenBank/DDBJ databases">
        <title>Depth-based differentiation of microbial function through sediment-hosted aquifers and enrichment of novel symbionts in the deep terrestrial subsurface.</title>
        <authorList>
            <person name="Probst A.J."/>
            <person name="Ladd B."/>
            <person name="Jarett J.K."/>
            <person name="Geller-Mcgrath D.E."/>
            <person name="Sieber C.M."/>
            <person name="Emerson J.B."/>
            <person name="Anantharaman K."/>
            <person name="Thomas B.C."/>
            <person name="Malmstrom R."/>
            <person name="Stieglmeier M."/>
            <person name="Klingl A."/>
            <person name="Woyke T."/>
            <person name="Ryan C.M."/>
            <person name="Banfield J.F."/>
        </authorList>
    </citation>
    <scope>NUCLEOTIDE SEQUENCE [LARGE SCALE GENOMIC DNA]</scope>
    <source>
        <strain evidence="2">CG11_big_fil_rev_8_21_14_0_20_46_11</strain>
    </source>
</reference>
<accession>A0A2H0KAA8</accession>
<comment type="caution">
    <text evidence="2">The sequence shown here is derived from an EMBL/GenBank/DDBJ whole genome shotgun (WGS) entry which is preliminary data.</text>
</comment>
<evidence type="ECO:0000313" key="3">
    <source>
        <dbReference type="Proteomes" id="UP000229342"/>
    </source>
</evidence>
<dbReference type="EMBL" id="PCVG01000076">
    <property type="protein sequence ID" value="PIQ68176.1"/>
    <property type="molecule type" value="Genomic_DNA"/>
</dbReference>
<sequence>MDYSPFRKAVKSIELRKGISLAKRYQIMKRDNFRCVLCGQDAKEAKLVIDHIIPVTHGGTNDIVNLRTTCGACNYGKKTYEHEK</sequence>
<dbReference type="InterPro" id="IPR003615">
    <property type="entry name" value="HNH_nuc"/>
</dbReference>
<dbReference type="InterPro" id="IPR029471">
    <property type="entry name" value="HNH_5"/>
</dbReference>
<dbReference type="InterPro" id="IPR052892">
    <property type="entry name" value="NA-targeting_endonuclease"/>
</dbReference>
<keyword evidence="2" id="KW-0378">Hydrolase</keyword>
<name>A0A2H0KAA8_9BACT</name>
<protein>
    <submittedName>
        <fullName evidence="2">HNH endonuclease</fullName>
    </submittedName>
</protein>
<dbReference type="Pfam" id="PF14279">
    <property type="entry name" value="HNH_5"/>
    <property type="match status" value="1"/>
</dbReference>
<dbReference type="CDD" id="cd00085">
    <property type="entry name" value="HNHc"/>
    <property type="match status" value="1"/>
</dbReference>
<keyword evidence="2" id="KW-0255">Endonuclease</keyword>